<dbReference type="NCBIfam" id="NF033516">
    <property type="entry name" value="transpos_IS3"/>
    <property type="match status" value="1"/>
</dbReference>
<dbReference type="PROSITE" id="PS50994">
    <property type="entry name" value="INTEGRASE"/>
    <property type="match status" value="1"/>
</dbReference>
<dbReference type="PANTHER" id="PTHR46889:SF5">
    <property type="entry name" value="INTEGRASE PROTEIN"/>
    <property type="match status" value="1"/>
</dbReference>
<dbReference type="InterPro" id="IPR036397">
    <property type="entry name" value="RNaseH_sf"/>
</dbReference>
<dbReference type="PANTHER" id="PTHR46889">
    <property type="entry name" value="TRANSPOSASE INSF FOR INSERTION SEQUENCE IS3B-RELATED"/>
    <property type="match status" value="1"/>
</dbReference>
<dbReference type="InterPro" id="IPR012337">
    <property type="entry name" value="RNaseH-like_sf"/>
</dbReference>
<evidence type="ECO:0000313" key="3">
    <source>
        <dbReference type="Proteomes" id="UP000305848"/>
    </source>
</evidence>
<keyword evidence="3" id="KW-1185">Reference proteome</keyword>
<dbReference type="GO" id="GO:0003676">
    <property type="term" value="F:nucleic acid binding"/>
    <property type="evidence" value="ECO:0007669"/>
    <property type="project" value="InterPro"/>
</dbReference>
<evidence type="ECO:0000313" key="2">
    <source>
        <dbReference type="EMBL" id="TKK63977.1"/>
    </source>
</evidence>
<dbReference type="Proteomes" id="UP000305848">
    <property type="component" value="Unassembled WGS sequence"/>
</dbReference>
<reference evidence="2 3" key="1">
    <citation type="submission" date="2019-05" db="EMBL/GenBank/DDBJ databases">
        <title>Panacibacter sp. strain 17mud1-8 Genome sequencing and assembly.</title>
        <authorList>
            <person name="Chhetri G."/>
        </authorList>
    </citation>
    <scope>NUCLEOTIDE SEQUENCE [LARGE SCALE GENOMIC DNA]</scope>
    <source>
        <strain evidence="2 3">17mud1-8</strain>
    </source>
</reference>
<proteinExistence type="predicted"/>
<dbReference type="GO" id="GO:0015074">
    <property type="term" value="P:DNA integration"/>
    <property type="evidence" value="ECO:0007669"/>
    <property type="project" value="InterPro"/>
</dbReference>
<dbReference type="Pfam" id="PF00665">
    <property type="entry name" value="rve"/>
    <property type="match status" value="1"/>
</dbReference>
<dbReference type="OrthoDB" id="9815231at2"/>
<dbReference type="AlphaFoldDB" id="A0A4U3KSL2"/>
<dbReference type="InterPro" id="IPR048020">
    <property type="entry name" value="Transpos_IS3"/>
</dbReference>
<name>A0A4U3KSL2_9BACT</name>
<comment type="caution">
    <text evidence="2">The sequence shown here is derived from an EMBL/GenBank/DDBJ whole genome shotgun (WGS) entry which is preliminary data.</text>
</comment>
<dbReference type="SUPFAM" id="SSF53098">
    <property type="entry name" value="Ribonuclease H-like"/>
    <property type="match status" value="1"/>
</dbReference>
<sequence length="310" mass="36978">MHSFHQQRPKEKVTEMCSVFGRSKQAYYKQLQSNQNKAVQEDVVVGLIKKKRETWKRGSGRNLHQCLKKELLQHDIKMGRDKFFEVLRNNNLLIKPKRIRAKTTCSYHHFNKYNNLIEGLLPQRCNEIWVSDITYVWLKQQDKFCYLSLVTDLYSRKIVGYCVHEDLSVKGSLEALRQALKQRKEKTENLIHHSDRGVQYCCHAYVQLLKKNNIQISMTETGDPLENAVAERIHRTIKEEFTEDREVSFSSIAEAKANIKKFIEFYNQHRPHRSIQWYTPNEAHKQRGMLKRVWKSYYKQQREWGDFIKA</sequence>
<dbReference type="Gene3D" id="3.30.420.10">
    <property type="entry name" value="Ribonuclease H-like superfamily/Ribonuclease H"/>
    <property type="match status" value="1"/>
</dbReference>
<feature type="domain" description="Integrase catalytic" evidence="1">
    <location>
        <begin position="118"/>
        <end position="288"/>
    </location>
</feature>
<evidence type="ECO:0000259" key="1">
    <source>
        <dbReference type="PROSITE" id="PS50994"/>
    </source>
</evidence>
<protein>
    <submittedName>
        <fullName evidence="2">IS3 family transposase</fullName>
    </submittedName>
</protein>
<organism evidence="2 3">
    <name type="scientific">Ilyomonas limi</name>
    <dbReference type="NCBI Taxonomy" id="2575867"/>
    <lineage>
        <taxon>Bacteria</taxon>
        <taxon>Pseudomonadati</taxon>
        <taxon>Bacteroidota</taxon>
        <taxon>Chitinophagia</taxon>
        <taxon>Chitinophagales</taxon>
        <taxon>Chitinophagaceae</taxon>
        <taxon>Ilyomonas</taxon>
    </lineage>
</organism>
<dbReference type="EMBL" id="SZQL01000059">
    <property type="protein sequence ID" value="TKK63977.1"/>
    <property type="molecule type" value="Genomic_DNA"/>
</dbReference>
<dbReference type="InterPro" id="IPR050900">
    <property type="entry name" value="Transposase_IS3/IS150/IS904"/>
</dbReference>
<accession>A0A4U3KSL2</accession>
<gene>
    <name evidence="2" type="ORF">FC093_23520</name>
</gene>
<dbReference type="InterPro" id="IPR001584">
    <property type="entry name" value="Integrase_cat-core"/>
</dbReference>